<gene>
    <name evidence="1" type="ORF">HEB94_003074</name>
</gene>
<comment type="caution">
    <text evidence="1">The sequence shown here is derived from an EMBL/GenBank/DDBJ whole genome shotgun (WGS) entry which is preliminary data.</text>
</comment>
<organism evidence="1 2">
    <name type="scientific">Actinopolymorpha pittospori</name>
    <dbReference type="NCBI Taxonomy" id="648752"/>
    <lineage>
        <taxon>Bacteria</taxon>
        <taxon>Bacillati</taxon>
        <taxon>Actinomycetota</taxon>
        <taxon>Actinomycetes</taxon>
        <taxon>Propionibacteriales</taxon>
        <taxon>Actinopolymorphaceae</taxon>
        <taxon>Actinopolymorpha</taxon>
    </lineage>
</organism>
<evidence type="ECO:0000313" key="2">
    <source>
        <dbReference type="Proteomes" id="UP000638648"/>
    </source>
</evidence>
<reference evidence="1" key="1">
    <citation type="submission" date="2020-10" db="EMBL/GenBank/DDBJ databases">
        <title>Sequencing the genomes of 1000 actinobacteria strains.</title>
        <authorList>
            <person name="Klenk H.-P."/>
        </authorList>
    </citation>
    <scope>NUCLEOTIDE SEQUENCE</scope>
    <source>
        <strain evidence="1">DSM 45354</strain>
    </source>
</reference>
<name>A0A927RII5_9ACTN</name>
<sequence>MGEIEELSEEELHGLDIGVRCGVAAILDILEARFNGSVA</sequence>
<dbReference type="EMBL" id="JADBEM010000001">
    <property type="protein sequence ID" value="MBE1606226.1"/>
    <property type="molecule type" value="Genomic_DNA"/>
</dbReference>
<accession>A0A927RII5</accession>
<keyword evidence="2" id="KW-1185">Reference proteome</keyword>
<proteinExistence type="predicted"/>
<dbReference type="AlphaFoldDB" id="A0A927RII5"/>
<dbReference type="Proteomes" id="UP000638648">
    <property type="component" value="Unassembled WGS sequence"/>
</dbReference>
<protein>
    <submittedName>
        <fullName evidence="1">Uncharacterized protein</fullName>
    </submittedName>
</protein>
<evidence type="ECO:0000313" key="1">
    <source>
        <dbReference type="EMBL" id="MBE1606226.1"/>
    </source>
</evidence>